<dbReference type="EMBL" id="LT608328">
    <property type="protein sequence ID" value="SCM57664.1"/>
    <property type="molecule type" value="Genomic_DNA"/>
</dbReference>
<protein>
    <submittedName>
        <fullName evidence="1">Filamentation induced by cAMP protein Fic</fullName>
    </submittedName>
</protein>
<keyword evidence="2" id="KW-1185">Reference proteome</keyword>
<name>A0A1G4G6Y6_9BACT</name>
<evidence type="ECO:0000313" key="1">
    <source>
        <dbReference type="EMBL" id="SCM57664.1"/>
    </source>
</evidence>
<dbReference type="KEGG" id="pmuc:ING2E5A_1449"/>
<sequence length="42" mass="4500">MAYQIPQLPLDFDLETKAILKKTAAARSALAEMKGAALSIPI</sequence>
<dbReference type="STRING" id="1642646.ING2E5A_1449"/>
<proteinExistence type="predicted"/>
<gene>
    <name evidence="1" type="ORF">ING2E5A_1449</name>
</gene>
<accession>A0A1G4G6Y6</accession>
<reference evidence="1 2" key="1">
    <citation type="submission" date="2016-08" db="EMBL/GenBank/DDBJ databases">
        <authorList>
            <person name="Seilhamer J.J."/>
        </authorList>
    </citation>
    <scope>NUCLEOTIDE SEQUENCE [LARGE SCALE GENOMIC DNA]</scope>
    <source>
        <strain evidence="1">ING2-E5A</strain>
    </source>
</reference>
<dbReference type="AlphaFoldDB" id="A0A1G4G6Y6"/>
<organism evidence="1 2">
    <name type="scientific">Petrimonas mucosa</name>
    <dbReference type="NCBI Taxonomy" id="1642646"/>
    <lineage>
        <taxon>Bacteria</taxon>
        <taxon>Pseudomonadati</taxon>
        <taxon>Bacteroidota</taxon>
        <taxon>Bacteroidia</taxon>
        <taxon>Bacteroidales</taxon>
        <taxon>Dysgonomonadaceae</taxon>
        <taxon>Petrimonas</taxon>
    </lineage>
</organism>
<evidence type="ECO:0000313" key="2">
    <source>
        <dbReference type="Proteomes" id="UP000178485"/>
    </source>
</evidence>
<dbReference type="RefSeq" id="WP_256469212.1">
    <property type="nucleotide sequence ID" value="NZ_LT608328.1"/>
</dbReference>
<dbReference type="Proteomes" id="UP000178485">
    <property type="component" value="Chromosome i"/>
</dbReference>